<dbReference type="InterPro" id="IPR013057">
    <property type="entry name" value="AA_transpt_TM"/>
</dbReference>
<feature type="transmembrane region" description="Helical" evidence="6">
    <location>
        <begin position="261"/>
        <end position="279"/>
    </location>
</feature>
<evidence type="ECO:0000313" key="8">
    <source>
        <dbReference type="EMBL" id="KAA8531370.1"/>
    </source>
</evidence>
<proteinExistence type="predicted"/>
<keyword evidence="9" id="KW-1185">Reference proteome</keyword>
<keyword evidence="5 6" id="KW-0472">Membrane</keyword>
<feature type="transmembrane region" description="Helical" evidence="6">
    <location>
        <begin position="83"/>
        <end position="105"/>
    </location>
</feature>
<keyword evidence="3" id="KW-0029">Amino-acid transport</keyword>
<dbReference type="GO" id="GO:0015179">
    <property type="term" value="F:L-amino acid transmembrane transporter activity"/>
    <property type="evidence" value="ECO:0007669"/>
    <property type="project" value="TreeGrafter"/>
</dbReference>
<dbReference type="GO" id="GO:0005774">
    <property type="term" value="C:vacuolar membrane"/>
    <property type="evidence" value="ECO:0007669"/>
    <property type="project" value="TreeGrafter"/>
</dbReference>
<reference evidence="8 9" key="1">
    <citation type="submission" date="2019-09" db="EMBL/GenBank/DDBJ databases">
        <title>A chromosome-level genome assembly of the Chinese tupelo Nyssa sinensis.</title>
        <authorList>
            <person name="Yang X."/>
            <person name="Kang M."/>
            <person name="Yang Y."/>
            <person name="Xiong H."/>
            <person name="Wang M."/>
            <person name="Zhang Z."/>
            <person name="Wang Z."/>
            <person name="Wu H."/>
            <person name="Ma T."/>
            <person name="Liu J."/>
            <person name="Xi Z."/>
        </authorList>
    </citation>
    <scope>NUCLEOTIDE SEQUENCE [LARGE SCALE GENOMIC DNA]</scope>
    <source>
        <strain evidence="8">J267</strain>
        <tissue evidence="8">Leaf</tissue>
    </source>
</reference>
<name>A0A5J5AKZ7_9ASTE</name>
<feature type="transmembrane region" description="Helical" evidence="6">
    <location>
        <begin position="144"/>
        <end position="167"/>
    </location>
</feature>
<feature type="transmembrane region" description="Helical" evidence="6">
    <location>
        <begin position="219"/>
        <end position="241"/>
    </location>
</feature>
<feature type="transmembrane region" description="Helical" evidence="6">
    <location>
        <begin position="111"/>
        <end position="132"/>
    </location>
</feature>
<feature type="transmembrane region" description="Helical" evidence="6">
    <location>
        <begin position="326"/>
        <end position="347"/>
    </location>
</feature>
<keyword evidence="4 6" id="KW-1133">Transmembrane helix</keyword>
<evidence type="ECO:0000256" key="5">
    <source>
        <dbReference type="ARBA" id="ARBA00023136"/>
    </source>
</evidence>
<dbReference type="AlphaFoldDB" id="A0A5J5AKZ7"/>
<dbReference type="Pfam" id="PF01490">
    <property type="entry name" value="Aa_trans"/>
    <property type="match status" value="1"/>
</dbReference>
<dbReference type="PANTHER" id="PTHR22950:SF696">
    <property type="entry name" value="AMINO ACID TRANSPORTER TRANSMEMBRANE DOMAIN-CONTAINING PROTEIN"/>
    <property type="match status" value="1"/>
</dbReference>
<dbReference type="Proteomes" id="UP000325577">
    <property type="component" value="Linkage Group LG2"/>
</dbReference>
<organism evidence="8 9">
    <name type="scientific">Nyssa sinensis</name>
    <dbReference type="NCBI Taxonomy" id="561372"/>
    <lineage>
        <taxon>Eukaryota</taxon>
        <taxon>Viridiplantae</taxon>
        <taxon>Streptophyta</taxon>
        <taxon>Embryophyta</taxon>
        <taxon>Tracheophyta</taxon>
        <taxon>Spermatophyta</taxon>
        <taxon>Magnoliopsida</taxon>
        <taxon>eudicotyledons</taxon>
        <taxon>Gunneridae</taxon>
        <taxon>Pentapetalae</taxon>
        <taxon>asterids</taxon>
        <taxon>Cornales</taxon>
        <taxon>Nyssaceae</taxon>
        <taxon>Nyssa</taxon>
    </lineage>
</organism>
<feature type="transmembrane region" description="Helical" evidence="6">
    <location>
        <begin position="300"/>
        <end position="320"/>
    </location>
</feature>
<dbReference type="PANTHER" id="PTHR22950">
    <property type="entry name" value="AMINO ACID TRANSPORTER"/>
    <property type="match status" value="1"/>
</dbReference>
<dbReference type="EMBL" id="CM018043">
    <property type="protein sequence ID" value="KAA8531370.1"/>
    <property type="molecule type" value="Genomic_DNA"/>
</dbReference>
<keyword evidence="2 6" id="KW-0812">Transmembrane</keyword>
<evidence type="ECO:0000256" key="6">
    <source>
        <dbReference type="SAM" id="Phobius"/>
    </source>
</evidence>
<accession>A0A5J5AKZ7</accession>
<comment type="subcellular location">
    <subcellularLocation>
        <location evidence="1">Membrane</location>
        <topology evidence="1">Multi-pass membrane protein</topology>
    </subcellularLocation>
</comment>
<evidence type="ECO:0000313" key="9">
    <source>
        <dbReference type="Proteomes" id="UP000325577"/>
    </source>
</evidence>
<sequence>MWGKKWNSIGKLPCPDSDNSLPHRNQVASETVRAANLAAAQWVSCDVCVEENKICKCEKDIEDLKSVVSDTDVEHHVKANGSFVHAVINMSGMLIGLGQLSTPYALENGGWASAFLLVGLGLVTVVAVLVALPSLWLRNLSSISFLSTAGIIMSLLIFTMVACTGLFGGVKADHTIPALQLHNIPAISGLYIFSFAGHIVFPDLYIAMKDPSKFTKVSIVSFTLVTMLYTALAFMGAKLYGPEVSSQITLSMPRSLIVTKIALWATVLTPMTKYALEFAPFAMQLEHNLPQSMKSKTTMIIRGSVGSLLLLAILALALSVPYFEHVLSLTGSLVSVGICIIFPCAFYTKIFWTQISKPLLILNVALIVFGFLLGVSGTISSSKSLIRSLQRAHSA</sequence>
<feature type="transmembrane region" description="Helical" evidence="6">
    <location>
        <begin position="359"/>
        <end position="379"/>
    </location>
</feature>
<evidence type="ECO:0000256" key="4">
    <source>
        <dbReference type="ARBA" id="ARBA00022989"/>
    </source>
</evidence>
<evidence type="ECO:0000256" key="1">
    <source>
        <dbReference type="ARBA" id="ARBA00004141"/>
    </source>
</evidence>
<keyword evidence="3" id="KW-0813">Transport</keyword>
<evidence type="ECO:0000259" key="7">
    <source>
        <dbReference type="Pfam" id="PF01490"/>
    </source>
</evidence>
<feature type="transmembrane region" description="Helical" evidence="6">
    <location>
        <begin position="187"/>
        <end position="207"/>
    </location>
</feature>
<evidence type="ECO:0000256" key="2">
    <source>
        <dbReference type="ARBA" id="ARBA00022692"/>
    </source>
</evidence>
<feature type="domain" description="Amino acid transporter transmembrane" evidence="7">
    <location>
        <begin position="124"/>
        <end position="380"/>
    </location>
</feature>
<evidence type="ECO:0000256" key="3">
    <source>
        <dbReference type="ARBA" id="ARBA00022970"/>
    </source>
</evidence>
<gene>
    <name evidence="8" type="ORF">F0562_006079</name>
</gene>
<dbReference type="OrthoDB" id="655540at2759"/>
<protein>
    <recommendedName>
        <fullName evidence="7">Amino acid transporter transmembrane domain-containing protein</fullName>
    </recommendedName>
</protein>